<evidence type="ECO:0000313" key="2">
    <source>
        <dbReference type="Proteomes" id="UP000016927"/>
    </source>
</evidence>
<dbReference type="VEuPathDB" id="MicrosporidiaDB:NBO_451g0007"/>
<organism evidence="1 2">
    <name type="scientific">Nosema bombycis (strain CQ1 / CVCC 102059)</name>
    <name type="common">Microsporidian parasite</name>
    <name type="synonym">Pebrine of silkworm</name>
    <dbReference type="NCBI Taxonomy" id="578461"/>
    <lineage>
        <taxon>Eukaryota</taxon>
        <taxon>Fungi</taxon>
        <taxon>Fungi incertae sedis</taxon>
        <taxon>Microsporidia</taxon>
        <taxon>Nosematidae</taxon>
        <taxon>Nosema</taxon>
    </lineage>
</organism>
<keyword evidence="2" id="KW-1185">Reference proteome</keyword>
<dbReference type="EMBL" id="KB909359">
    <property type="protein sequence ID" value="EOB12396.1"/>
    <property type="molecule type" value="Genomic_DNA"/>
</dbReference>
<reference evidence="1 2" key="1">
    <citation type="journal article" date="2013" name="BMC Genomics">
        <title>Comparative genomics of parasitic silkworm microsporidia reveal an association between genome expansion and host adaptation.</title>
        <authorList>
            <person name="Pan G."/>
            <person name="Xu J."/>
            <person name="Li T."/>
            <person name="Xia Q."/>
            <person name="Liu S.L."/>
            <person name="Zhang G."/>
            <person name="Li S."/>
            <person name="Li C."/>
            <person name="Liu H."/>
            <person name="Yang L."/>
            <person name="Liu T."/>
            <person name="Zhang X."/>
            <person name="Wu Z."/>
            <person name="Fan W."/>
            <person name="Dang X."/>
            <person name="Xiang H."/>
            <person name="Tao M."/>
            <person name="Li Y."/>
            <person name="Hu J."/>
            <person name="Li Z."/>
            <person name="Lin L."/>
            <person name="Luo J."/>
            <person name="Geng L."/>
            <person name="Wang L."/>
            <person name="Long M."/>
            <person name="Wan Y."/>
            <person name="He N."/>
            <person name="Zhang Z."/>
            <person name="Lu C."/>
            <person name="Keeling P.J."/>
            <person name="Wang J."/>
            <person name="Xiang Z."/>
            <person name="Zhou Z."/>
        </authorList>
    </citation>
    <scope>NUCLEOTIDE SEQUENCE [LARGE SCALE GENOMIC DNA]</scope>
    <source>
        <strain evidence="2">CQ1 / CVCC 102059</strain>
    </source>
</reference>
<name>R0KNZ3_NOSB1</name>
<sequence>MTSNQNDNNPSVYVSGEDTLFSMEHAVTVVSNSDLFQKFLFEGINLLKKFATKLGEIE</sequence>
<gene>
    <name evidence="1" type="ORF">NBO_451g0007</name>
</gene>
<dbReference type="Proteomes" id="UP000016927">
    <property type="component" value="Unassembled WGS sequence"/>
</dbReference>
<proteinExistence type="predicted"/>
<evidence type="ECO:0000313" key="1">
    <source>
        <dbReference type="EMBL" id="EOB12396.1"/>
    </source>
</evidence>
<protein>
    <submittedName>
        <fullName evidence="1">Uncharacterized protein</fullName>
    </submittedName>
</protein>
<accession>R0KNZ3</accession>
<dbReference type="HOGENOM" id="CLU_2979684_0_0_1"/>
<dbReference type="AlphaFoldDB" id="R0KNZ3"/>